<dbReference type="Gene3D" id="3.10.250.10">
    <property type="entry name" value="SRCR-like domain"/>
    <property type="match status" value="2"/>
</dbReference>
<feature type="disulfide bond" evidence="2">
    <location>
        <begin position="80"/>
        <end position="144"/>
    </location>
</feature>
<dbReference type="Proteomes" id="UP001634394">
    <property type="component" value="Unassembled WGS sequence"/>
</dbReference>
<dbReference type="AlphaFoldDB" id="A0ABD3T4C4"/>
<feature type="domain" description="SRCR" evidence="4">
    <location>
        <begin position="164"/>
        <end position="275"/>
    </location>
</feature>
<dbReference type="PROSITE" id="PS50287">
    <property type="entry name" value="SRCR_2"/>
    <property type="match status" value="2"/>
</dbReference>
<evidence type="ECO:0000313" key="6">
    <source>
        <dbReference type="Proteomes" id="UP001634394"/>
    </source>
</evidence>
<evidence type="ECO:0000313" key="5">
    <source>
        <dbReference type="EMBL" id="KAL3831555.1"/>
    </source>
</evidence>
<dbReference type="Pfam" id="PF00530">
    <property type="entry name" value="SRCR"/>
    <property type="match status" value="2"/>
</dbReference>
<dbReference type="SMART" id="SM00202">
    <property type="entry name" value="SR"/>
    <property type="match status" value="1"/>
</dbReference>
<comment type="caution">
    <text evidence="2">Lacks conserved residue(s) required for the propagation of feature annotation.</text>
</comment>
<protein>
    <recommendedName>
        <fullName evidence="4">SRCR domain-containing protein</fullName>
    </recommendedName>
</protein>
<proteinExistence type="predicted"/>
<evidence type="ECO:0000256" key="3">
    <source>
        <dbReference type="SAM" id="SignalP"/>
    </source>
</evidence>
<dbReference type="PANTHER" id="PTHR48071:SF18">
    <property type="entry name" value="DELETED IN MALIGNANT BRAIN TUMORS 1 PROTEIN-RELATED"/>
    <property type="match status" value="1"/>
</dbReference>
<dbReference type="EMBL" id="JBJQND010000019">
    <property type="protein sequence ID" value="KAL3831555.1"/>
    <property type="molecule type" value="Genomic_DNA"/>
</dbReference>
<sequence length="285" mass="31862">MNKLYLKPIKRMVIFYFIGILMLVHQESVYCEPSSTTVTSDTRTTSDTAGTTDTEYSLRLAHGKYGMVEIKIRNTMGYLCPNHFTDADADVLCRELGYKGGFAYLLIREFDNGLRPLVSRLGCTGTEATVHDCSNVIGGNISDCDVSISSYAAAHCYNNSGYEFRLVNESTPGYGLVEMAIDGEWRPLCGYQGFDYNSRAIDFICQTLGYSAGSFVSRSQRNPVDDVWTTHLSHCEGDISILLGCPIILVPNEQPYDSRSSANNRYRWRNAYYCTTGLLPTIKCF</sequence>
<comment type="caution">
    <text evidence="5">The sequence shown here is derived from an EMBL/GenBank/DDBJ whole genome shotgun (WGS) entry which is preliminary data.</text>
</comment>
<evidence type="ECO:0000256" key="2">
    <source>
        <dbReference type="PROSITE-ProRule" id="PRU00196"/>
    </source>
</evidence>
<dbReference type="SUPFAM" id="SSF56487">
    <property type="entry name" value="SRCR-like"/>
    <property type="match status" value="2"/>
</dbReference>
<keyword evidence="1 2" id="KW-1015">Disulfide bond</keyword>
<organism evidence="5 6">
    <name type="scientific">Sinanodonta woodiana</name>
    <name type="common">Chinese pond mussel</name>
    <name type="synonym">Anodonta woodiana</name>
    <dbReference type="NCBI Taxonomy" id="1069815"/>
    <lineage>
        <taxon>Eukaryota</taxon>
        <taxon>Metazoa</taxon>
        <taxon>Spiralia</taxon>
        <taxon>Lophotrochozoa</taxon>
        <taxon>Mollusca</taxon>
        <taxon>Bivalvia</taxon>
        <taxon>Autobranchia</taxon>
        <taxon>Heteroconchia</taxon>
        <taxon>Palaeoheterodonta</taxon>
        <taxon>Unionida</taxon>
        <taxon>Unionoidea</taxon>
        <taxon>Unionidae</taxon>
        <taxon>Unioninae</taxon>
        <taxon>Sinanodonta</taxon>
    </lineage>
</organism>
<feature type="disulfide bond" evidence="2">
    <location>
        <begin position="123"/>
        <end position="133"/>
    </location>
</feature>
<evidence type="ECO:0000259" key="4">
    <source>
        <dbReference type="PROSITE" id="PS50287"/>
    </source>
</evidence>
<name>A0ABD3T4C4_SINWO</name>
<dbReference type="InterPro" id="IPR036772">
    <property type="entry name" value="SRCR-like_dom_sf"/>
</dbReference>
<evidence type="ECO:0000256" key="1">
    <source>
        <dbReference type="ARBA" id="ARBA00023157"/>
    </source>
</evidence>
<feature type="domain" description="SRCR" evidence="4">
    <location>
        <begin position="58"/>
        <end position="157"/>
    </location>
</feature>
<feature type="disulfide bond" evidence="2">
    <location>
        <begin position="235"/>
        <end position="245"/>
    </location>
</feature>
<keyword evidence="3" id="KW-0732">Signal</keyword>
<feature type="chain" id="PRO_5044831599" description="SRCR domain-containing protein" evidence="3">
    <location>
        <begin position="32"/>
        <end position="285"/>
    </location>
</feature>
<accession>A0ABD3T4C4</accession>
<keyword evidence="6" id="KW-1185">Reference proteome</keyword>
<feature type="signal peptide" evidence="3">
    <location>
        <begin position="1"/>
        <end position="31"/>
    </location>
</feature>
<gene>
    <name evidence="5" type="ORF">ACJMK2_023294</name>
</gene>
<reference evidence="5 6" key="1">
    <citation type="submission" date="2024-11" db="EMBL/GenBank/DDBJ databases">
        <title>Chromosome-level genome assembly of the freshwater bivalve Anodonta woodiana.</title>
        <authorList>
            <person name="Chen X."/>
        </authorList>
    </citation>
    <scope>NUCLEOTIDE SEQUENCE [LARGE SCALE GENOMIC DNA]</scope>
    <source>
        <strain evidence="5">MN2024</strain>
        <tissue evidence="5">Gills</tissue>
    </source>
</reference>
<dbReference type="PANTHER" id="PTHR48071">
    <property type="entry name" value="SRCR DOMAIN-CONTAINING PROTEIN"/>
    <property type="match status" value="1"/>
</dbReference>
<dbReference type="InterPro" id="IPR001190">
    <property type="entry name" value="SRCR"/>
</dbReference>